<evidence type="ECO:0000313" key="3">
    <source>
        <dbReference type="EMBL" id="EGB06914.1"/>
    </source>
</evidence>
<keyword evidence="4" id="KW-1185">Reference proteome</keyword>
<keyword evidence="2" id="KW-0472">Membrane</keyword>
<dbReference type="Proteomes" id="UP000002729">
    <property type="component" value="Unassembled WGS sequence"/>
</dbReference>
<evidence type="ECO:0000256" key="1">
    <source>
        <dbReference type="SAM" id="MobiDB-lite"/>
    </source>
</evidence>
<feature type="compositionally biased region" description="Acidic residues" evidence="1">
    <location>
        <begin position="418"/>
        <end position="441"/>
    </location>
</feature>
<name>F0YCM9_AURAN</name>
<keyword evidence="2" id="KW-0812">Transmembrane</keyword>
<evidence type="ECO:0000313" key="4">
    <source>
        <dbReference type="Proteomes" id="UP000002729"/>
    </source>
</evidence>
<feature type="transmembrane region" description="Helical" evidence="2">
    <location>
        <begin position="333"/>
        <end position="354"/>
    </location>
</feature>
<keyword evidence="2" id="KW-1133">Transmembrane helix</keyword>
<feature type="transmembrane region" description="Helical" evidence="2">
    <location>
        <begin position="43"/>
        <end position="64"/>
    </location>
</feature>
<dbReference type="InParanoid" id="F0YCM9"/>
<feature type="transmembrane region" description="Helical" evidence="2">
    <location>
        <begin position="198"/>
        <end position="217"/>
    </location>
</feature>
<sequence>MVQDAEWAAEPCSERWSPNRRPCPFYQCGRDCERTWASEAGDLYVVCRAAMLAYLTGVVLYLTYLLHGSRRERRREGRRKESWNALEHLTACFLMATVVQLVAWYDVDGFGGHTKGVLNDFLPNVIRLFFELGLFRACETYRVALDGMLHRQKAGGDTWRSSVYKRLSTNASQMLKGFGRGASRDTDAMLRREPATTFRVVVASLAAAAWGLGFAVYNQRNPNLRDARGACWGLAKNTAYHVGSCVLEVSFLGETLAYSYRVRARLRGAVDLSGGPSARTTSAIALIGYRICFMQFALASNVAWGANVVHRNLIDGKVRSALCFQPPCTTAAALQWLSGYFVFGALSGLACLALRRPPEIARHIARGLKEIPSLVHDISDKACARGVDDDSQDYIREKASSASSGGPRSPPRLMAEPIPEEGDDGDGDGELDDDGDGDVELADLPTDGGVAGA</sequence>
<accession>F0YCM9</accession>
<dbReference type="GeneID" id="20225161"/>
<proteinExistence type="predicted"/>
<protein>
    <submittedName>
        <fullName evidence="3">Uncharacterized protein</fullName>
    </submittedName>
</protein>
<gene>
    <name evidence="3" type="ORF">AURANDRAFT_65097</name>
</gene>
<feature type="region of interest" description="Disordered" evidence="1">
    <location>
        <begin position="398"/>
        <end position="453"/>
    </location>
</feature>
<organism evidence="4">
    <name type="scientific">Aureococcus anophagefferens</name>
    <name type="common">Harmful bloom alga</name>
    <dbReference type="NCBI Taxonomy" id="44056"/>
    <lineage>
        <taxon>Eukaryota</taxon>
        <taxon>Sar</taxon>
        <taxon>Stramenopiles</taxon>
        <taxon>Ochrophyta</taxon>
        <taxon>Pelagophyceae</taxon>
        <taxon>Pelagomonadales</taxon>
        <taxon>Pelagomonadaceae</taxon>
        <taxon>Aureococcus</taxon>
    </lineage>
</organism>
<reference evidence="3 4" key="1">
    <citation type="journal article" date="2011" name="Proc. Natl. Acad. Sci. U.S.A.">
        <title>Niche of harmful alga Aureococcus anophagefferens revealed through ecogenomics.</title>
        <authorList>
            <person name="Gobler C.J."/>
            <person name="Berry D.L."/>
            <person name="Dyhrman S.T."/>
            <person name="Wilhelm S.W."/>
            <person name="Salamov A."/>
            <person name="Lobanov A.V."/>
            <person name="Zhang Y."/>
            <person name="Collier J.L."/>
            <person name="Wurch L.L."/>
            <person name="Kustka A.B."/>
            <person name="Dill B.D."/>
            <person name="Shah M."/>
            <person name="VerBerkmoes N.C."/>
            <person name="Kuo A."/>
            <person name="Terry A."/>
            <person name="Pangilinan J."/>
            <person name="Lindquist E.A."/>
            <person name="Lucas S."/>
            <person name="Paulsen I.T."/>
            <person name="Hattenrath-Lehmann T.K."/>
            <person name="Talmage S.C."/>
            <person name="Walker E.A."/>
            <person name="Koch F."/>
            <person name="Burson A.M."/>
            <person name="Marcoval M.A."/>
            <person name="Tang Y.Z."/>
            <person name="Lecleir G.R."/>
            <person name="Coyne K.J."/>
            <person name="Berg G.M."/>
            <person name="Bertrand E.M."/>
            <person name="Saito M.A."/>
            <person name="Gladyshev V.N."/>
            <person name="Grigoriev I.V."/>
        </authorList>
    </citation>
    <scope>NUCLEOTIDE SEQUENCE [LARGE SCALE GENOMIC DNA]</scope>
    <source>
        <strain evidence="4">CCMP 1984</strain>
    </source>
</reference>
<dbReference type="RefSeq" id="XP_009038157.1">
    <property type="nucleotide sequence ID" value="XM_009039909.1"/>
</dbReference>
<dbReference type="EMBL" id="GL833132">
    <property type="protein sequence ID" value="EGB06914.1"/>
    <property type="molecule type" value="Genomic_DNA"/>
</dbReference>
<dbReference type="KEGG" id="aaf:AURANDRAFT_65097"/>
<evidence type="ECO:0000256" key="2">
    <source>
        <dbReference type="SAM" id="Phobius"/>
    </source>
</evidence>
<dbReference type="AlphaFoldDB" id="F0YCM9"/>
<feature type="transmembrane region" description="Helical" evidence="2">
    <location>
        <begin position="85"/>
        <end position="105"/>
    </location>
</feature>